<feature type="signal peptide" evidence="1">
    <location>
        <begin position="1"/>
        <end position="24"/>
    </location>
</feature>
<organism evidence="2 3">
    <name type="scientific">Trematosphaeria pertusa</name>
    <dbReference type="NCBI Taxonomy" id="390896"/>
    <lineage>
        <taxon>Eukaryota</taxon>
        <taxon>Fungi</taxon>
        <taxon>Dikarya</taxon>
        <taxon>Ascomycota</taxon>
        <taxon>Pezizomycotina</taxon>
        <taxon>Dothideomycetes</taxon>
        <taxon>Pleosporomycetidae</taxon>
        <taxon>Pleosporales</taxon>
        <taxon>Massarineae</taxon>
        <taxon>Trematosphaeriaceae</taxon>
        <taxon>Trematosphaeria</taxon>
    </lineage>
</organism>
<dbReference type="EMBL" id="ML987191">
    <property type="protein sequence ID" value="KAF2253041.1"/>
    <property type="molecule type" value="Genomic_DNA"/>
</dbReference>
<evidence type="ECO:0000313" key="3">
    <source>
        <dbReference type="Proteomes" id="UP000800094"/>
    </source>
</evidence>
<evidence type="ECO:0008006" key="4">
    <source>
        <dbReference type="Google" id="ProtNLM"/>
    </source>
</evidence>
<dbReference type="AlphaFoldDB" id="A0A6A6IRF0"/>
<keyword evidence="1" id="KW-0732">Signal</keyword>
<reference evidence="2" key="1">
    <citation type="journal article" date="2020" name="Stud. Mycol.">
        <title>101 Dothideomycetes genomes: a test case for predicting lifestyles and emergence of pathogens.</title>
        <authorList>
            <person name="Haridas S."/>
            <person name="Albert R."/>
            <person name="Binder M."/>
            <person name="Bloem J."/>
            <person name="Labutti K."/>
            <person name="Salamov A."/>
            <person name="Andreopoulos B."/>
            <person name="Baker S."/>
            <person name="Barry K."/>
            <person name="Bills G."/>
            <person name="Bluhm B."/>
            <person name="Cannon C."/>
            <person name="Castanera R."/>
            <person name="Culley D."/>
            <person name="Daum C."/>
            <person name="Ezra D."/>
            <person name="Gonzalez J."/>
            <person name="Henrissat B."/>
            <person name="Kuo A."/>
            <person name="Liang C."/>
            <person name="Lipzen A."/>
            <person name="Lutzoni F."/>
            <person name="Magnuson J."/>
            <person name="Mondo S."/>
            <person name="Nolan M."/>
            <person name="Ohm R."/>
            <person name="Pangilinan J."/>
            <person name="Park H.-J."/>
            <person name="Ramirez L."/>
            <person name="Alfaro M."/>
            <person name="Sun H."/>
            <person name="Tritt A."/>
            <person name="Yoshinaga Y."/>
            <person name="Zwiers L.-H."/>
            <person name="Turgeon B."/>
            <person name="Goodwin S."/>
            <person name="Spatafora J."/>
            <person name="Crous P."/>
            <person name="Grigoriev I."/>
        </authorList>
    </citation>
    <scope>NUCLEOTIDE SEQUENCE</scope>
    <source>
        <strain evidence="2">CBS 122368</strain>
    </source>
</reference>
<feature type="chain" id="PRO_5025588462" description="Secreted protein" evidence="1">
    <location>
        <begin position="25"/>
        <end position="160"/>
    </location>
</feature>
<keyword evidence="3" id="KW-1185">Reference proteome</keyword>
<name>A0A6A6IRF0_9PLEO</name>
<evidence type="ECO:0000313" key="2">
    <source>
        <dbReference type="EMBL" id="KAF2253041.1"/>
    </source>
</evidence>
<accession>A0A6A6IRF0</accession>
<gene>
    <name evidence="2" type="ORF">BU26DRAFT_560385</name>
</gene>
<sequence>MRVMTSWQFNLQMTFLVCHIPILACPCMQKYFSFREVLAASLLGASRFSDVQTGFSLDKPTLAWPLGSAIPSRRFCVIITFIHVPIHYRYPLSPAACLRFFCFHHLLQAGFPTNAIDISSSIMNRVLQPPRPAAFPQPYDIENLLILPRDTTGLLRLTGD</sequence>
<protein>
    <recommendedName>
        <fullName evidence="4">Secreted protein</fullName>
    </recommendedName>
</protein>
<dbReference type="RefSeq" id="XP_033688045.1">
    <property type="nucleotide sequence ID" value="XM_033832797.1"/>
</dbReference>
<dbReference type="Proteomes" id="UP000800094">
    <property type="component" value="Unassembled WGS sequence"/>
</dbReference>
<evidence type="ECO:0000256" key="1">
    <source>
        <dbReference type="SAM" id="SignalP"/>
    </source>
</evidence>
<proteinExistence type="predicted"/>
<dbReference type="GeneID" id="54586127"/>